<sequence>MGIKRIQMIFRITGLRDFSVCGFQRFNAAVSAALRLSTPQ</sequence>
<dbReference type="BioCyc" id="SENT913075:G120P-765-MONOMER"/>
<name>G5ND96_SALET</name>
<protein>
    <submittedName>
        <fullName evidence="1">Uncharacterized protein</fullName>
    </submittedName>
</protein>
<dbReference type="PATRIC" id="fig|913075.3.peg.1991"/>
<accession>G5ND96</accession>
<reference evidence="1 2" key="1">
    <citation type="journal article" date="2011" name="BMC Genomics">
        <title>Genome sequencing reveals diversification of virulence factor content and possible host adaptation in distinct subpopulations of Salmonella enterica.</title>
        <authorList>
            <person name="den Bakker H.C."/>
            <person name="Moreno Switt A.I."/>
            <person name="Govoni G."/>
            <person name="Cummings C.A."/>
            <person name="Ranieri M.L."/>
            <person name="Degoricija L."/>
            <person name="Hoelzer K."/>
            <person name="Rodriguez-Rivera L.D."/>
            <person name="Brown S."/>
            <person name="Bolchacova E."/>
            <person name="Furtado M.R."/>
            <person name="Wiedmann M."/>
        </authorList>
    </citation>
    <scope>NUCLEOTIDE SEQUENCE [LARGE SCALE GENOMIC DNA]</scope>
    <source>
        <strain evidence="1 2">R8-3668</strain>
    </source>
</reference>
<dbReference type="AlphaFoldDB" id="G5ND96"/>
<dbReference type="EMBL" id="AFCO01000861">
    <property type="protein sequence ID" value="EHC57682.1"/>
    <property type="molecule type" value="Genomic_DNA"/>
</dbReference>
<comment type="caution">
    <text evidence="1">The sequence shown here is derived from an EMBL/GenBank/DDBJ whole genome shotgun (WGS) entry which is preliminary data.</text>
</comment>
<evidence type="ECO:0000313" key="2">
    <source>
        <dbReference type="Proteomes" id="UP000003532"/>
    </source>
</evidence>
<proteinExistence type="predicted"/>
<evidence type="ECO:0000313" key="1">
    <source>
        <dbReference type="EMBL" id="EHC57682.1"/>
    </source>
</evidence>
<dbReference type="Proteomes" id="UP000003532">
    <property type="component" value="Unassembled WGS sequence"/>
</dbReference>
<organism evidence="1 2">
    <name type="scientific">Salmonella enterica subsp. enterica serovar Inverness str. R8-3668</name>
    <dbReference type="NCBI Taxonomy" id="913075"/>
    <lineage>
        <taxon>Bacteria</taxon>
        <taxon>Pseudomonadati</taxon>
        <taxon>Pseudomonadota</taxon>
        <taxon>Gammaproteobacteria</taxon>
        <taxon>Enterobacterales</taxon>
        <taxon>Enterobacteriaceae</taxon>
        <taxon>Salmonella</taxon>
    </lineage>
</organism>
<gene>
    <name evidence="1" type="ORF">LTSEINV_2611</name>
</gene>